<sequence>MLRKDLIPKSPVIQILGKENLEQGRFGVVVSRAGVGKTQFLVQVAMCWLLDGKKTIHISLDDPIDKINVRYKEGYTNLIDSVGYIDPVKANRLWEDIDTCKLGISYNESNFSCDNIREYLTTLKKENLELPAMMVIDGIDFDQDNTVILEEAAKLADDFAISTWFSMKSHREEALTPEGFPPQLDKTKDHFDKALFLSPQEDKIEVVVLKDGDSENKIFLLDPATMMQS</sequence>
<gene>
    <name evidence="1" type="ORF">SAMN02746065_12331</name>
</gene>
<dbReference type="EMBL" id="FWXY01000023">
    <property type="protein sequence ID" value="SMD03928.1"/>
    <property type="molecule type" value="Genomic_DNA"/>
</dbReference>
<protein>
    <recommendedName>
        <fullName evidence="3">AAA domain-containing protein</fullName>
    </recommendedName>
</protein>
<reference evidence="1 2" key="1">
    <citation type="submission" date="2017-04" db="EMBL/GenBank/DDBJ databases">
        <authorList>
            <person name="Afonso C.L."/>
            <person name="Miller P.J."/>
            <person name="Scott M.A."/>
            <person name="Spackman E."/>
            <person name="Goraichik I."/>
            <person name="Dimitrov K.M."/>
            <person name="Suarez D.L."/>
            <person name="Swayne D.E."/>
        </authorList>
    </citation>
    <scope>NUCLEOTIDE SEQUENCE [LARGE SCALE GENOMIC DNA]</scope>
    <source>
        <strain evidence="1 2">DSM 3385</strain>
    </source>
</reference>
<keyword evidence="2" id="KW-1185">Reference proteome</keyword>
<evidence type="ECO:0000313" key="1">
    <source>
        <dbReference type="EMBL" id="SMD03928.1"/>
    </source>
</evidence>
<proteinExistence type="predicted"/>
<dbReference type="SUPFAM" id="SSF52540">
    <property type="entry name" value="P-loop containing nucleoside triphosphate hydrolases"/>
    <property type="match status" value="1"/>
</dbReference>
<dbReference type="RefSeq" id="WP_084071197.1">
    <property type="nucleotide sequence ID" value="NZ_FWXY01000023.1"/>
</dbReference>
<dbReference type="Proteomes" id="UP000192418">
    <property type="component" value="Unassembled WGS sequence"/>
</dbReference>
<evidence type="ECO:0008006" key="3">
    <source>
        <dbReference type="Google" id="ProtNLM"/>
    </source>
</evidence>
<accession>A0A1W2E4H2</accession>
<dbReference type="AlphaFoldDB" id="A0A1W2E4H2"/>
<name>A0A1W2E4H2_9BACT</name>
<dbReference type="InterPro" id="IPR027417">
    <property type="entry name" value="P-loop_NTPase"/>
</dbReference>
<evidence type="ECO:0000313" key="2">
    <source>
        <dbReference type="Proteomes" id="UP000192418"/>
    </source>
</evidence>
<dbReference type="STRING" id="1121400.SAMN02746065_12331"/>
<organism evidence="1 2">
    <name type="scientific">Desulfocicer vacuolatum DSM 3385</name>
    <dbReference type="NCBI Taxonomy" id="1121400"/>
    <lineage>
        <taxon>Bacteria</taxon>
        <taxon>Pseudomonadati</taxon>
        <taxon>Thermodesulfobacteriota</taxon>
        <taxon>Desulfobacteria</taxon>
        <taxon>Desulfobacterales</taxon>
        <taxon>Desulfobacteraceae</taxon>
        <taxon>Desulfocicer</taxon>
    </lineage>
</organism>
<dbReference type="Gene3D" id="3.40.50.300">
    <property type="entry name" value="P-loop containing nucleotide triphosphate hydrolases"/>
    <property type="match status" value="1"/>
</dbReference>
<dbReference type="OrthoDB" id="368791at2"/>